<name>A0ABD3QLL8_9STRA</name>
<evidence type="ECO:0008006" key="4">
    <source>
        <dbReference type="Google" id="ProtNLM"/>
    </source>
</evidence>
<dbReference type="Proteomes" id="UP001530400">
    <property type="component" value="Unassembled WGS sequence"/>
</dbReference>
<gene>
    <name evidence="2" type="ORF">ACHAWO_002756</name>
</gene>
<feature type="region of interest" description="Disordered" evidence="1">
    <location>
        <begin position="178"/>
        <end position="223"/>
    </location>
</feature>
<feature type="region of interest" description="Disordered" evidence="1">
    <location>
        <begin position="1"/>
        <end position="24"/>
    </location>
</feature>
<dbReference type="AlphaFoldDB" id="A0ABD3QLL8"/>
<feature type="compositionally biased region" description="Low complexity" evidence="1">
    <location>
        <begin position="133"/>
        <end position="146"/>
    </location>
</feature>
<feature type="compositionally biased region" description="Basic and acidic residues" evidence="1">
    <location>
        <begin position="95"/>
        <end position="106"/>
    </location>
</feature>
<proteinExistence type="predicted"/>
<keyword evidence="3" id="KW-1185">Reference proteome</keyword>
<comment type="caution">
    <text evidence="2">The sequence shown here is derived from an EMBL/GenBank/DDBJ whole genome shotgun (WGS) entry which is preliminary data.</text>
</comment>
<feature type="region of interest" description="Disordered" evidence="1">
    <location>
        <begin position="95"/>
        <end position="147"/>
    </location>
</feature>
<evidence type="ECO:0000256" key="1">
    <source>
        <dbReference type="SAM" id="MobiDB-lite"/>
    </source>
</evidence>
<dbReference type="EMBL" id="JALLPJ020000144">
    <property type="protein sequence ID" value="KAL3801185.1"/>
    <property type="molecule type" value="Genomic_DNA"/>
</dbReference>
<reference evidence="2 3" key="1">
    <citation type="submission" date="2024-10" db="EMBL/GenBank/DDBJ databases">
        <title>Updated reference genomes for cyclostephanoid diatoms.</title>
        <authorList>
            <person name="Roberts W.R."/>
            <person name="Alverson A.J."/>
        </authorList>
    </citation>
    <scope>NUCLEOTIDE SEQUENCE [LARGE SCALE GENOMIC DNA]</scope>
    <source>
        <strain evidence="2 3">AJA010-31</strain>
    </source>
</reference>
<feature type="compositionally biased region" description="Basic and acidic residues" evidence="1">
    <location>
        <begin position="1"/>
        <end position="12"/>
    </location>
</feature>
<evidence type="ECO:0000313" key="2">
    <source>
        <dbReference type="EMBL" id="KAL3801185.1"/>
    </source>
</evidence>
<sequence>MAPRPVHPDPIRHPPPTLASSKLQGCGPHRSYRHLLHQRGHVGTFHVRLLEARNLKREHWSALSLVPGLSSAKGEVSSFGSCRLAFWGEIDEQSDDHGTHLDERKPAALSSHGSSSGAKNEGGKQFIPSMPVASTASSNSASAKQSPLTPFDQGCLASMSPAKSPYFPAFAQQSNQKTEAAAAAAAPSAEKCFKPPHETFPLPDDLKKPSSMPVQTPPAPTGPPPPNYFGRHEYRSSVVHNDNNPIWENDANGSNFKIPLCKDDLYPKLQTDGCRVALEIRLDEEMAQAESLMVGGVLSHAVGIAAGATSLVPVVGKSLGEHGQKGAQAGLQNLGLGTDRLIGKGYIDLMPLLMGVWEEEFDKENRDLNIEEDADVDEFGRLNVKSHLRKRRLERSGLLDVWVPLFKKSTSENQGKVHLLISYEPNGMAPKQHDVVALESFARRPYSDSSPVNTGSVVTPILPPLYPLLVVDTRGAYLLCEYSTSRTVTSVDRSGNVKSTKWERSHRVRIHRNSAFVIERRTLLDAVGDVARMPGDIVFSTPVGREVAEATAPIVAAAGEVVAPMFIWGKLLMAAGGTGLKAGLAGLSAATSIAAQAVVDGSQDKVRSERYDRGEEGAYHYG</sequence>
<accession>A0ABD3QLL8</accession>
<evidence type="ECO:0000313" key="3">
    <source>
        <dbReference type="Proteomes" id="UP001530400"/>
    </source>
</evidence>
<protein>
    <recommendedName>
        <fullName evidence="4">C2 domain-containing protein</fullName>
    </recommendedName>
</protein>
<organism evidence="2 3">
    <name type="scientific">Cyclotella atomus</name>
    <dbReference type="NCBI Taxonomy" id="382360"/>
    <lineage>
        <taxon>Eukaryota</taxon>
        <taxon>Sar</taxon>
        <taxon>Stramenopiles</taxon>
        <taxon>Ochrophyta</taxon>
        <taxon>Bacillariophyta</taxon>
        <taxon>Coscinodiscophyceae</taxon>
        <taxon>Thalassiosirophycidae</taxon>
        <taxon>Stephanodiscales</taxon>
        <taxon>Stephanodiscaceae</taxon>
        <taxon>Cyclotella</taxon>
    </lineage>
</organism>